<organism evidence="3 4">
    <name type="scientific">Helicobacter canis</name>
    <dbReference type="NCBI Taxonomy" id="29419"/>
    <lineage>
        <taxon>Bacteria</taxon>
        <taxon>Pseudomonadati</taxon>
        <taxon>Campylobacterota</taxon>
        <taxon>Epsilonproteobacteria</taxon>
        <taxon>Campylobacterales</taxon>
        <taxon>Helicobacteraceae</taxon>
        <taxon>Helicobacter</taxon>
    </lineage>
</organism>
<dbReference type="AlphaFoldDB" id="A0A377J1T3"/>
<name>A0A377J1T3_9HELI</name>
<proteinExistence type="predicted"/>
<evidence type="ECO:0000313" key="3">
    <source>
        <dbReference type="EMBL" id="STO96194.1"/>
    </source>
</evidence>
<feature type="region of interest" description="Disordered" evidence="2">
    <location>
        <begin position="276"/>
        <end position="317"/>
    </location>
</feature>
<feature type="compositionally biased region" description="Basic residues" evidence="2">
    <location>
        <begin position="299"/>
        <end position="317"/>
    </location>
</feature>
<evidence type="ECO:0000313" key="4">
    <source>
        <dbReference type="Proteomes" id="UP000254841"/>
    </source>
</evidence>
<gene>
    <name evidence="3" type="ORF">NCTC12410_00003</name>
</gene>
<dbReference type="Proteomes" id="UP000254841">
    <property type="component" value="Unassembled WGS sequence"/>
</dbReference>
<sequence length="317" mass="35408">MTLFDKISALETTFTNAKNDLQALQQSVQAHLESFVQESLETTKTQAKEFFTKELETTAQNLNAQNIAQVQELFSKNLHTLAQEVSQSLDLEGISRQVARDFSDRNATNLAQTLKQILAGFKLDSKIQALETKARELTQAYKDTLDQLISDFGTAASIKLQAYLDQNAQKLLAALDLAAITHAVQEKITPQINLRELESKALESAKKSIDNLLSTLESQESILESLESKAKNIALQAMQSDEVIKIRYETALRLQSLKCFASQEIIAKHHRAKCQAQKPMKTSSQNTLNGADKKDISKHIRRASGKGSKRCYRANRL</sequence>
<reference evidence="3 4" key="1">
    <citation type="submission" date="2018-06" db="EMBL/GenBank/DDBJ databases">
        <authorList>
            <consortium name="Pathogen Informatics"/>
            <person name="Doyle S."/>
        </authorList>
    </citation>
    <scope>NUCLEOTIDE SEQUENCE [LARGE SCALE GENOMIC DNA]</scope>
    <source>
        <strain evidence="3 4">NCTC12410</strain>
    </source>
</reference>
<evidence type="ECO:0000256" key="1">
    <source>
        <dbReference type="SAM" id="Coils"/>
    </source>
</evidence>
<dbReference type="EMBL" id="UGHV01000001">
    <property type="protein sequence ID" value="STO96194.1"/>
    <property type="molecule type" value="Genomic_DNA"/>
</dbReference>
<feature type="coiled-coil region" evidence="1">
    <location>
        <begin position="202"/>
        <end position="236"/>
    </location>
</feature>
<feature type="compositionally biased region" description="Polar residues" evidence="2">
    <location>
        <begin position="280"/>
        <end position="289"/>
    </location>
</feature>
<dbReference type="OrthoDB" id="5331975at2"/>
<evidence type="ECO:0000256" key="2">
    <source>
        <dbReference type="SAM" id="MobiDB-lite"/>
    </source>
</evidence>
<accession>A0A377J1T3</accession>
<dbReference type="RefSeq" id="WP_115010578.1">
    <property type="nucleotide sequence ID" value="NZ_UGHV01000001.1"/>
</dbReference>
<keyword evidence="1" id="KW-0175">Coiled coil</keyword>
<protein>
    <submittedName>
        <fullName evidence="3">Uncharacterized protein</fullName>
    </submittedName>
</protein>